<reference evidence="2 3" key="1">
    <citation type="journal article" date="2015" name="Mol. Plant Microbe Interact.">
        <title>Comparative Genomic Analysis of Pseudomonas chlororaphis PCL1606 Reveals New Insight into Antifungal Compounds Involved in Biocontrol.</title>
        <authorList>
            <person name="Calderon C.E."/>
            <person name="Ramos C."/>
            <person name="de Vicente A."/>
            <person name="Cazorla F.M."/>
        </authorList>
    </citation>
    <scope>NUCLEOTIDE SEQUENCE [LARGE SCALE GENOMIC DNA]</scope>
    <source>
        <strain evidence="2 3">PCL1606</strain>
    </source>
</reference>
<organism evidence="2 3">
    <name type="scientific">Pseudomonas chlororaphis</name>
    <dbReference type="NCBI Taxonomy" id="587753"/>
    <lineage>
        <taxon>Bacteria</taxon>
        <taxon>Pseudomonadati</taxon>
        <taxon>Pseudomonadota</taxon>
        <taxon>Gammaproteobacteria</taxon>
        <taxon>Pseudomonadales</taxon>
        <taxon>Pseudomonadaceae</taxon>
        <taxon>Pseudomonas</taxon>
    </lineage>
</organism>
<dbReference type="OrthoDB" id="9809167at2"/>
<proteinExistence type="predicted"/>
<name>A0A0D5Y4S4_9PSED</name>
<dbReference type="KEGG" id="pcz:PCL1606_45500"/>
<protein>
    <submittedName>
        <fullName evidence="2">Nitrate reductase</fullName>
    </submittedName>
</protein>
<gene>
    <name evidence="2" type="ORF">PCL1606_45500</name>
</gene>
<feature type="region of interest" description="Disordered" evidence="1">
    <location>
        <begin position="1"/>
        <end position="27"/>
    </location>
</feature>
<dbReference type="RefSeq" id="WP_148558680.1">
    <property type="nucleotide sequence ID" value="NZ_CP011110.1"/>
</dbReference>
<sequence>MNNNKENRLIRSNTHGIDPIPAPERDARPSDLFRLARGSAPVFASDYPYGASRYSRYCAVSPQTA</sequence>
<evidence type="ECO:0000256" key="1">
    <source>
        <dbReference type="SAM" id="MobiDB-lite"/>
    </source>
</evidence>
<accession>A0A0D5Y4S4</accession>
<evidence type="ECO:0000313" key="3">
    <source>
        <dbReference type="Proteomes" id="UP000032748"/>
    </source>
</evidence>
<dbReference type="PATRIC" id="fig|587753.10.peg.4549"/>
<dbReference type="EMBL" id="CP011110">
    <property type="protein sequence ID" value="AKA25997.1"/>
    <property type="molecule type" value="Genomic_DNA"/>
</dbReference>
<dbReference type="Proteomes" id="UP000032748">
    <property type="component" value="Chromosome"/>
</dbReference>
<dbReference type="AlphaFoldDB" id="A0A0D5Y4S4"/>
<evidence type="ECO:0000313" key="2">
    <source>
        <dbReference type="EMBL" id="AKA25997.1"/>
    </source>
</evidence>